<evidence type="ECO:0000313" key="3">
    <source>
        <dbReference type="Proteomes" id="UP000030008"/>
    </source>
</evidence>
<dbReference type="Gene3D" id="3.10.310.70">
    <property type="match status" value="1"/>
</dbReference>
<dbReference type="EMBL" id="JQIF01000062">
    <property type="protein sequence ID" value="KGJ52579.1"/>
    <property type="molecule type" value="Genomic_DNA"/>
</dbReference>
<dbReference type="SUPFAM" id="SSF51556">
    <property type="entry name" value="Metallo-dependent hydrolases"/>
    <property type="match status" value="1"/>
</dbReference>
<protein>
    <submittedName>
        <fullName evidence="2">Amidohydrolase</fullName>
    </submittedName>
</protein>
<dbReference type="GO" id="GO:0016810">
    <property type="term" value="F:hydrolase activity, acting on carbon-nitrogen (but not peptide) bonds"/>
    <property type="evidence" value="ECO:0007669"/>
    <property type="project" value="InterPro"/>
</dbReference>
<keyword evidence="2" id="KW-0378">Hydrolase</keyword>
<dbReference type="Gene3D" id="3.20.20.140">
    <property type="entry name" value="Metal-dependent hydrolases"/>
    <property type="match status" value="1"/>
</dbReference>
<evidence type="ECO:0000259" key="1">
    <source>
        <dbReference type="Pfam" id="PF07969"/>
    </source>
</evidence>
<evidence type="ECO:0000313" key="2">
    <source>
        <dbReference type="EMBL" id="KGJ52579.1"/>
    </source>
</evidence>
<dbReference type="Gene3D" id="2.30.40.10">
    <property type="entry name" value="Urease, subunit C, domain 1"/>
    <property type="match status" value="1"/>
</dbReference>
<accession>A0A099I3N2</accession>
<dbReference type="AlphaFoldDB" id="A0A099I3N2"/>
<proteinExistence type="predicted"/>
<feature type="domain" description="Amidohydrolase 3" evidence="1">
    <location>
        <begin position="50"/>
        <end position="522"/>
    </location>
</feature>
<organism evidence="2 3">
    <name type="scientific">Clostridium innocuum</name>
    <dbReference type="NCBI Taxonomy" id="1522"/>
    <lineage>
        <taxon>Bacteria</taxon>
        <taxon>Bacillati</taxon>
        <taxon>Bacillota</taxon>
        <taxon>Clostridia</taxon>
        <taxon>Eubacteriales</taxon>
        <taxon>Clostridiaceae</taxon>
        <taxon>Clostridium</taxon>
    </lineage>
</organism>
<dbReference type="InterPro" id="IPR011059">
    <property type="entry name" value="Metal-dep_hydrolase_composite"/>
</dbReference>
<gene>
    <name evidence="2" type="ORF">CIAN88_14090</name>
</gene>
<dbReference type="InterPro" id="IPR032466">
    <property type="entry name" value="Metal_Hydrolase"/>
</dbReference>
<dbReference type="Pfam" id="PF07969">
    <property type="entry name" value="Amidohydro_3"/>
    <property type="match status" value="1"/>
</dbReference>
<reference evidence="2 3" key="1">
    <citation type="submission" date="2014-08" db="EMBL/GenBank/DDBJ databases">
        <title>Clostridium innocuum, an unnegligible vancomycin-resistant pathogen causing extra-intestinal infections.</title>
        <authorList>
            <person name="Feng Y."/>
            <person name="Chiu C.-H."/>
        </authorList>
    </citation>
    <scope>NUCLEOTIDE SEQUENCE [LARGE SCALE GENOMIC DNA]</scope>
    <source>
        <strain evidence="2 3">AN88</strain>
    </source>
</reference>
<dbReference type="SUPFAM" id="SSF51338">
    <property type="entry name" value="Composite domain of metallo-dependent hydrolases"/>
    <property type="match status" value="1"/>
</dbReference>
<dbReference type="Proteomes" id="UP000030008">
    <property type="component" value="Unassembled WGS sequence"/>
</dbReference>
<dbReference type="InterPro" id="IPR013108">
    <property type="entry name" value="Amidohydro_3"/>
</dbReference>
<dbReference type="InterPro" id="IPR033932">
    <property type="entry name" value="YtcJ-like"/>
</dbReference>
<dbReference type="RefSeq" id="WP_044906047.1">
    <property type="nucleotide sequence ID" value="NZ_JQIF01000062.1"/>
</dbReference>
<comment type="caution">
    <text evidence="2">The sequence shown here is derived from an EMBL/GenBank/DDBJ whole genome shotgun (WGS) entry which is preliminary data.</text>
</comment>
<sequence>MQKLYTNGTILTMKENELYSEALLIRDGSIQAVGTRKDLGPLCEADCERIDLQGACLMPSFIDAHSHMLQFANTLKFVPLKSCTCVADIQEEIKRYIKEKQLADGEWVMGFGYDHNALAEHRHPNCHELDAASRTHPIILAHSSFHMGVLNTMALQAYGLDDSVKNPEGGSYGRDEQGHLNGYMEEVTFMRGPGERVMSLENIDAYAVEAQKIYASFGITTAQEGFAHRSEVDIYERLGRSDQMLLDMVAYVDIVEDSEVVQQREDLKEYRNHFRIGGYKLFLDGSPQGKTAWMSKPYENSGDYCGYPIYTDEQVDGYVQQALDEHRQLLVHCNGDAASQQMLNGYHHSRQKTTDTRPVMVHSQTLRPDQLPQLKETGVMPSYFVAHVYHWGDVHLVNFGKQRAENISCTASALQNHIPFTFHQDTPVILPDMLESVWAAVNRITKNGVVLGEQQRISVLKALKAVTINAAYQYFEEDRKGTLEAGKLADLVILNEDPLKAEPMKLRDIQVMETIKEGRTIYKKAA</sequence>
<name>A0A099I3N2_CLOIN</name>
<dbReference type="PANTHER" id="PTHR22642:SF2">
    <property type="entry name" value="PROTEIN LONG AFTER FAR-RED 3"/>
    <property type="match status" value="1"/>
</dbReference>
<dbReference type="PANTHER" id="PTHR22642">
    <property type="entry name" value="IMIDAZOLONEPROPIONASE"/>
    <property type="match status" value="1"/>
</dbReference>
<dbReference type="CDD" id="cd01300">
    <property type="entry name" value="YtcJ_like"/>
    <property type="match status" value="1"/>
</dbReference>